<comment type="function">
    <text evidence="9">NADP-dependent dehydrogenase with broad substrate specificity acting on 3-hydroxy acids. Catalyzes the NADP-dependent oxidation of L-allo-threonine to L-2-amino-3-keto-butyrate, which is spontaneously decarboxylated into aminoacetone. Also acts on D-threonine, L-serine, D-serine, D-3-hydroxyisobutyrate, L-3-hydroxyisobutyrate, D-glycerate and L-glycerate. Able to catalyze the reduction of the malonic semialdehyde to 3-hydroxypropionic acid. YdfG is apparently supplementing RutE, the presumed malonic semialdehyde reductase involved in pyrimidine degradation since both are able to detoxify malonic semialdehyde.</text>
</comment>
<reference evidence="12 13" key="1">
    <citation type="submission" date="2019-02" db="EMBL/GenBank/DDBJ databases">
        <title>Dyella amyloliquefaciens sp. nov., isolated from forest soil.</title>
        <authorList>
            <person name="Gao Z.-H."/>
            <person name="Qiu L.-H."/>
        </authorList>
    </citation>
    <scope>NUCLEOTIDE SEQUENCE [LARGE SCALE GENOMIC DNA]</scope>
    <source>
        <strain evidence="12 13">KACC 12747</strain>
    </source>
</reference>
<keyword evidence="13" id="KW-1185">Reference proteome</keyword>
<dbReference type="InterPro" id="IPR036291">
    <property type="entry name" value="NAD(P)-bd_dom_sf"/>
</dbReference>
<protein>
    <recommendedName>
        <fullName evidence="6">NADP-dependent 3-hydroxy acid dehydrogenase YdfG</fullName>
        <ecNumber evidence="4">1.1.1.298</ecNumber>
        <ecNumber evidence="5">1.1.1.381</ecNumber>
    </recommendedName>
    <alternativeName>
        <fullName evidence="8">L-allo-threonine dehydrogenase</fullName>
    </alternativeName>
    <alternativeName>
        <fullName evidence="7">Malonic semialdehyde reductase</fullName>
    </alternativeName>
</protein>
<evidence type="ECO:0000256" key="6">
    <source>
        <dbReference type="ARBA" id="ARBA00044065"/>
    </source>
</evidence>
<comment type="similarity">
    <text evidence="1 11">Belongs to the short-chain dehydrogenases/reductases (SDR) family.</text>
</comment>
<dbReference type="Gene3D" id="3.40.50.720">
    <property type="entry name" value="NAD(P)-binding Rossmann-like Domain"/>
    <property type="match status" value="1"/>
</dbReference>
<dbReference type="EMBL" id="SJTG01000002">
    <property type="protein sequence ID" value="TCI09633.1"/>
    <property type="molecule type" value="Genomic_DNA"/>
</dbReference>
<comment type="catalytic activity">
    <reaction evidence="10">
        <text>3-hydroxypropanoate + NADP(+) = 3-oxopropanoate + NADPH + H(+)</text>
        <dbReference type="Rhea" id="RHEA:26438"/>
        <dbReference type="ChEBI" id="CHEBI:15378"/>
        <dbReference type="ChEBI" id="CHEBI:16510"/>
        <dbReference type="ChEBI" id="CHEBI:33190"/>
        <dbReference type="ChEBI" id="CHEBI:57783"/>
        <dbReference type="ChEBI" id="CHEBI:58349"/>
        <dbReference type="EC" id="1.1.1.298"/>
    </reaction>
</comment>
<accession>A0A4R0YS57</accession>
<dbReference type="InterPro" id="IPR002347">
    <property type="entry name" value="SDR_fam"/>
</dbReference>
<evidence type="ECO:0000256" key="8">
    <source>
        <dbReference type="ARBA" id="ARBA00044349"/>
    </source>
</evidence>
<evidence type="ECO:0000256" key="1">
    <source>
        <dbReference type="ARBA" id="ARBA00006484"/>
    </source>
</evidence>
<dbReference type="SUPFAM" id="SSF51735">
    <property type="entry name" value="NAD(P)-binding Rossmann-fold domains"/>
    <property type="match status" value="1"/>
</dbReference>
<evidence type="ECO:0000256" key="9">
    <source>
        <dbReference type="ARBA" id="ARBA00045650"/>
    </source>
</evidence>
<dbReference type="InterPro" id="IPR020904">
    <property type="entry name" value="Sc_DH/Rdtase_CS"/>
</dbReference>
<dbReference type="PRINTS" id="PR00080">
    <property type="entry name" value="SDRFAMILY"/>
</dbReference>
<comment type="catalytic activity">
    <reaction evidence="3">
        <text>L-allo-threonine + NADP(+) = aminoacetone + CO2 + NADPH</text>
        <dbReference type="Rhea" id="RHEA:43524"/>
        <dbReference type="ChEBI" id="CHEBI:16526"/>
        <dbReference type="ChEBI" id="CHEBI:57783"/>
        <dbReference type="ChEBI" id="CHEBI:58320"/>
        <dbReference type="ChEBI" id="CHEBI:58349"/>
        <dbReference type="ChEBI" id="CHEBI:58585"/>
        <dbReference type="EC" id="1.1.1.381"/>
    </reaction>
</comment>
<evidence type="ECO:0000256" key="3">
    <source>
        <dbReference type="ARBA" id="ARBA00043812"/>
    </source>
</evidence>
<dbReference type="PANTHER" id="PTHR43086:SF3">
    <property type="entry name" value="NADP-DEPENDENT 3-HYDROXY ACID DEHYDROGENASE YDFG"/>
    <property type="match status" value="1"/>
</dbReference>
<dbReference type="EC" id="1.1.1.381" evidence="5"/>
<evidence type="ECO:0000256" key="2">
    <source>
        <dbReference type="ARBA" id="ARBA00023002"/>
    </source>
</evidence>
<dbReference type="Proteomes" id="UP000291822">
    <property type="component" value="Unassembled WGS sequence"/>
</dbReference>
<evidence type="ECO:0000313" key="13">
    <source>
        <dbReference type="Proteomes" id="UP000291822"/>
    </source>
</evidence>
<dbReference type="PROSITE" id="PS00061">
    <property type="entry name" value="ADH_SHORT"/>
    <property type="match status" value="1"/>
</dbReference>
<evidence type="ECO:0000256" key="4">
    <source>
        <dbReference type="ARBA" id="ARBA00044050"/>
    </source>
</evidence>
<dbReference type="RefSeq" id="WP_131406858.1">
    <property type="nucleotide sequence ID" value="NZ_SJTG01000002.1"/>
</dbReference>
<evidence type="ECO:0000256" key="5">
    <source>
        <dbReference type="ARBA" id="ARBA00044059"/>
    </source>
</evidence>
<sequence>MFVYKGKTALITGASKGLGTAFAKALAARGANVILVARSTQKLETLAQSLASQYGVKCIALSIDLTASNAAQLVEQELDARGLVVDLLINNAGLGHSGAFLSHDVVAEQASVQLNIQALVGLSHAFGTRMAAAKRGGIINIASNASFQPVPYMAVYAATKAFVLSFSEALRYELAGDGVQVMAACPGPTATSFFEGTKTGMKDKDFDTAESVVERTLVAFDKGEAVTYPGRFSVRVATILPRFFPRKTVVRLSGAATRGMGIAEA</sequence>
<dbReference type="PANTHER" id="PTHR43086">
    <property type="entry name" value="VERY-LONG-CHAIN 3-OXOOACYL-COA REDUCTASE"/>
    <property type="match status" value="1"/>
</dbReference>
<dbReference type="AlphaFoldDB" id="A0A4R0YS57"/>
<gene>
    <name evidence="12" type="ORF">EZM97_11755</name>
</gene>
<organism evidence="12 13">
    <name type="scientific">Dyella soli</name>
    <dbReference type="NCBI Taxonomy" id="522319"/>
    <lineage>
        <taxon>Bacteria</taxon>
        <taxon>Pseudomonadati</taxon>
        <taxon>Pseudomonadota</taxon>
        <taxon>Gammaproteobacteria</taxon>
        <taxon>Lysobacterales</taxon>
        <taxon>Rhodanobacteraceae</taxon>
        <taxon>Dyella</taxon>
    </lineage>
</organism>
<dbReference type="PIRSF" id="PIRSF000126">
    <property type="entry name" value="11-beta-HSD1"/>
    <property type="match status" value="1"/>
</dbReference>
<keyword evidence="2" id="KW-0560">Oxidoreductase</keyword>
<name>A0A4R0YS57_9GAMM</name>
<dbReference type="GO" id="GO:0035527">
    <property type="term" value="F:3-hydroxypropionate dehydrogenase (NADP+) activity"/>
    <property type="evidence" value="ECO:0007669"/>
    <property type="project" value="UniProtKB-EC"/>
</dbReference>
<comment type="caution">
    <text evidence="12">The sequence shown here is derived from an EMBL/GenBank/DDBJ whole genome shotgun (WGS) entry which is preliminary data.</text>
</comment>
<evidence type="ECO:0000256" key="10">
    <source>
        <dbReference type="ARBA" id="ARBA00047274"/>
    </source>
</evidence>
<evidence type="ECO:0000313" key="12">
    <source>
        <dbReference type="EMBL" id="TCI09633.1"/>
    </source>
</evidence>
<evidence type="ECO:0000256" key="11">
    <source>
        <dbReference type="RuleBase" id="RU000363"/>
    </source>
</evidence>
<dbReference type="Pfam" id="PF00106">
    <property type="entry name" value="adh_short"/>
    <property type="match status" value="1"/>
</dbReference>
<dbReference type="EC" id="1.1.1.298" evidence="4"/>
<proteinExistence type="inferred from homology"/>
<evidence type="ECO:0000256" key="7">
    <source>
        <dbReference type="ARBA" id="ARBA00044271"/>
    </source>
</evidence>
<dbReference type="PRINTS" id="PR00081">
    <property type="entry name" value="GDHRDH"/>
</dbReference>